<evidence type="ECO:0000256" key="1">
    <source>
        <dbReference type="SAM" id="MobiDB-lite"/>
    </source>
</evidence>
<feature type="region of interest" description="Disordered" evidence="1">
    <location>
        <begin position="156"/>
        <end position="178"/>
    </location>
</feature>
<dbReference type="EMBL" id="DSVQ01000015">
    <property type="protein sequence ID" value="HGT40004.1"/>
    <property type="molecule type" value="Genomic_DNA"/>
</dbReference>
<keyword evidence="3" id="KW-0378">Hydrolase</keyword>
<reference evidence="3" key="1">
    <citation type="journal article" date="2020" name="mSystems">
        <title>Genome- and Community-Level Interaction Insights into Carbon Utilization and Element Cycling Functions of Hydrothermarchaeota in Hydrothermal Sediment.</title>
        <authorList>
            <person name="Zhou Z."/>
            <person name="Liu Y."/>
            <person name="Xu W."/>
            <person name="Pan J."/>
            <person name="Luo Z.H."/>
            <person name="Li M."/>
        </authorList>
    </citation>
    <scope>NUCLEOTIDE SEQUENCE [LARGE SCALE GENOMIC DNA]</scope>
    <source>
        <strain evidence="3">SpSt-508</strain>
    </source>
</reference>
<dbReference type="InterPro" id="IPR036866">
    <property type="entry name" value="RibonucZ/Hydroxyglut_hydro"/>
</dbReference>
<evidence type="ECO:0000259" key="2">
    <source>
        <dbReference type="SMART" id="SM00849"/>
    </source>
</evidence>
<dbReference type="SUPFAM" id="SSF56281">
    <property type="entry name" value="Metallo-hydrolase/oxidoreductase"/>
    <property type="match status" value="1"/>
</dbReference>
<dbReference type="Gene3D" id="3.60.15.10">
    <property type="entry name" value="Ribonuclease Z/Hydroxyacylglutathione hydrolase-like"/>
    <property type="match status" value="1"/>
</dbReference>
<feature type="domain" description="Metallo-beta-lactamase" evidence="2">
    <location>
        <begin position="25"/>
        <end position="251"/>
    </location>
</feature>
<dbReference type="PANTHER" id="PTHR30619">
    <property type="entry name" value="DNA INTERNALIZATION/COMPETENCE PROTEIN COMEC/REC2"/>
    <property type="match status" value="1"/>
</dbReference>
<protein>
    <submittedName>
        <fullName evidence="3">MBL fold metallo-hydrolase</fullName>
    </submittedName>
</protein>
<sequence length="334" mass="36501">MCLPGLVWGDGRDQRLDLYFIDVEGGAAVLIVTPAGESLLIDSGYPDHGGRDRDRILHVVRDVARLDQLDHALVSHWHLDHYGNHAALAAAIKIHQFWDRGIPEFLTEDAQFPQRIANYRAASQNRSRTLKAGDVLPLKAGTTPLEARIVTASGELIPNEGPPNPYADRHVPQPEDPTDNAKSISLLLTFGRFKFLTCGDLTWNVEARLVTPRNPIGQIDLFMVTHHGLPVSNNPALVLALDPRVAVMCNGPTKGGDPQTLATLREVKSLLASYQLHRNVKLSPEEQAPPERIANQEETAACKGVWIKASVASSGDSYTVQVGPHGTPRAFATR</sequence>
<proteinExistence type="predicted"/>
<gene>
    <name evidence="3" type="ORF">ENS64_12190</name>
</gene>
<dbReference type="GO" id="GO:0016787">
    <property type="term" value="F:hydrolase activity"/>
    <property type="evidence" value="ECO:0007669"/>
    <property type="project" value="UniProtKB-KW"/>
</dbReference>
<dbReference type="SMART" id="SM00849">
    <property type="entry name" value="Lactamase_B"/>
    <property type="match status" value="1"/>
</dbReference>
<dbReference type="AlphaFoldDB" id="A0A7C4QQ36"/>
<dbReference type="Pfam" id="PF00753">
    <property type="entry name" value="Lactamase_B"/>
    <property type="match status" value="1"/>
</dbReference>
<accession>A0A7C4QQ36</accession>
<organism evidence="3">
    <name type="scientific">Schlesneria paludicola</name>
    <dbReference type="NCBI Taxonomy" id="360056"/>
    <lineage>
        <taxon>Bacteria</taxon>
        <taxon>Pseudomonadati</taxon>
        <taxon>Planctomycetota</taxon>
        <taxon>Planctomycetia</taxon>
        <taxon>Planctomycetales</taxon>
        <taxon>Planctomycetaceae</taxon>
        <taxon>Schlesneria</taxon>
    </lineage>
</organism>
<evidence type="ECO:0000313" key="3">
    <source>
        <dbReference type="EMBL" id="HGT40004.1"/>
    </source>
</evidence>
<name>A0A7C4QQ36_9PLAN</name>
<comment type="caution">
    <text evidence="3">The sequence shown here is derived from an EMBL/GenBank/DDBJ whole genome shotgun (WGS) entry which is preliminary data.</text>
</comment>
<dbReference type="InterPro" id="IPR001279">
    <property type="entry name" value="Metallo-B-lactamas"/>
</dbReference>
<dbReference type="InterPro" id="IPR052159">
    <property type="entry name" value="Competence_DNA_uptake"/>
</dbReference>
<dbReference type="PANTHER" id="PTHR30619:SF1">
    <property type="entry name" value="RECOMBINATION PROTEIN 2"/>
    <property type="match status" value="1"/>
</dbReference>